<keyword evidence="2" id="KW-0479">Metal-binding</keyword>
<dbReference type="STRING" id="1196081.A0A364KTH2"/>
<dbReference type="RefSeq" id="XP_040731364.1">
    <property type="nucleotide sequence ID" value="XM_040875052.1"/>
</dbReference>
<comment type="similarity">
    <text evidence="1">Belongs to the HpcH/HpaI aldolase family.</text>
</comment>
<keyword evidence="3" id="KW-0456">Lyase</keyword>
<dbReference type="OrthoDB" id="1621678at2759"/>
<dbReference type="PANTHER" id="PTHR30502:SF0">
    <property type="entry name" value="PHOSPHOENOLPYRUVATE CARBOXYLASE FAMILY PROTEIN"/>
    <property type="match status" value="1"/>
</dbReference>
<evidence type="ECO:0000259" key="4">
    <source>
        <dbReference type="Pfam" id="PF03328"/>
    </source>
</evidence>
<dbReference type="GO" id="GO:0016832">
    <property type="term" value="F:aldehyde-lyase activity"/>
    <property type="evidence" value="ECO:0007669"/>
    <property type="project" value="TreeGrafter"/>
</dbReference>
<accession>A0A364KTH2</accession>
<dbReference type="GO" id="GO:0046872">
    <property type="term" value="F:metal ion binding"/>
    <property type="evidence" value="ECO:0007669"/>
    <property type="project" value="UniProtKB-KW"/>
</dbReference>
<dbReference type="GO" id="GO:0005737">
    <property type="term" value="C:cytoplasm"/>
    <property type="evidence" value="ECO:0007669"/>
    <property type="project" value="TreeGrafter"/>
</dbReference>
<dbReference type="Gene3D" id="3.20.20.60">
    <property type="entry name" value="Phosphoenolpyruvate-binding domains"/>
    <property type="match status" value="1"/>
</dbReference>
<gene>
    <name evidence="5" type="ORF">BHQ10_002860</name>
</gene>
<dbReference type="SUPFAM" id="SSF51621">
    <property type="entry name" value="Phosphoenolpyruvate/pyruvate domain"/>
    <property type="match status" value="1"/>
</dbReference>
<dbReference type="InterPro" id="IPR050251">
    <property type="entry name" value="HpcH-HpaI_aldolase"/>
</dbReference>
<dbReference type="Pfam" id="PF03328">
    <property type="entry name" value="HpcH_HpaI"/>
    <property type="match status" value="1"/>
</dbReference>
<dbReference type="PANTHER" id="PTHR30502">
    <property type="entry name" value="2-KETO-3-DEOXY-L-RHAMNONATE ALDOLASE"/>
    <property type="match status" value="1"/>
</dbReference>
<evidence type="ECO:0000256" key="1">
    <source>
        <dbReference type="ARBA" id="ARBA00005568"/>
    </source>
</evidence>
<evidence type="ECO:0000313" key="6">
    <source>
        <dbReference type="Proteomes" id="UP000249363"/>
    </source>
</evidence>
<comment type="caution">
    <text evidence="5">The sequence shown here is derived from an EMBL/GenBank/DDBJ whole genome shotgun (WGS) entry which is preliminary data.</text>
</comment>
<dbReference type="InterPro" id="IPR005000">
    <property type="entry name" value="Aldolase/citrate-lyase_domain"/>
</dbReference>
<sequence>MNQSYDEQPVSQSKATLRAALLTYPGNLQEALRRVRDNPQNTLFGVTQTIPSPAVTKALASARPDFIWIDTEHSTFDRLSLNDAIHAAQHHSEGHTLAIVRALDAGASGIIIPHCESAEEVKQIIAKVYYPPIGHRSYNPWTFTPGVSDASLYEDDAYNIKTYNRHVVVIPQIETVKGIENVEEISSLEGVGSLMFGAGDFSIDAGIPLPTSATPHPTLAEAAEKFSAAGKKYGKPLFG</sequence>
<dbReference type="GeneID" id="63792076"/>
<dbReference type="InterPro" id="IPR015813">
    <property type="entry name" value="Pyrv/PenolPyrv_kinase-like_dom"/>
</dbReference>
<feature type="domain" description="HpcH/HpaI aldolase/citrate lyase" evidence="4">
    <location>
        <begin position="52"/>
        <end position="234"/>
    </location>
</feature>
<reference evidence="5 6" key="1">
    <citation type="journal article" date="2017" name="Biotechnol. Biofuels">
        <title>Differential beta-glucosidase expression as a function of carbon source availability in Talaromyces amestolkiae: a genomic and proteomic approach.</title>
        <authorList>
            <person name="de Eugenio L.I."/>
            <person name="Mendez-Liter J.A."/>
            <person name="Nieto-Dominguez M."/>
            <person name="Alonso L."/>
            <person name="Gil-Munoz J."/>
            <person name="Barriuso J."/>
            <person name="Prieto A."/>
            <person name="Martinez M.J."/>
        </authorList>
    </citation>
    <scope>NUCLEOTIDE SEQUENCE [LARGE SCALE GENOMIC DNA]</scope>
    <source>
        <strain evidence="5 6">CIB</strain>
    </source>
</reference>
<protein>
    <recommendedName>
        <fullName evidence="4">HpcH/HpaI aldolase/citrate lyase domain-containing protein</fullName>
    </recommendedName>
</protein>
<evidence type="ECO:0000256" key="3">
    <source>
        <dbReference type="ARBA" id="ARBA00023239"/>
    </source>
</evidence>
<evidence type="ECO:0000313" key="5">
    <source>
        <dbReference type="EMBL" id="RAO66848.1"/>
    </source>
</evidence>
<organism evidence="5 6">
    <name type="scientific">Talaromyces amestolkiae</name>
    <dbReference type="NCBI Taxonomy" id="1196081"/>
    <lineage>
        <taxon>Eukaryota</taxon>
        <taxon>Fungi</taxon>
        <taxon>Dikarya</taxon>
        <taxon>Ascomycota</taxon>
        <taxon>Pezizomycotina</taxon>
        <taxon>Eurotiomycetes</taxon>
        <taxon>Eurotiomycetidae</taxon>
        <taxon>Eurotiales</taxon>
        <taxon>Trichocomaceae</taxon>
        <taxon>Talaromyces</taxon>
        <taxon>Talaromyces sect. Talaromyces</taxon>
    </lineage>
</organism>
<keyword evidence="6" id="KW-1185">Reference proteome</keyword>
<dbReference type="Proteomes" id="UP000249363">
    <property type="component" value="Unassembled WGS sequence"/>
</dbReference>
<name>A0A364KTH2_TALAM</name>
<dbReference type="InterPro" id="IPR040442">
    <property type="entry name" value="Pyrv_kinase-like_dom_sf"/>
</dbReference>
<dbReference type="EMBL" id="MIKG01000004">
    <property type="protein sequence ID" value="RAO66848.1"/>
    <property type="molecule type" value="Genomic_DNA"/>
</dbReference>
<proteinExistence type="inferred from homology"/>
<dbReference type="AlphaFoldDB" id="A0A364KTH2"/>
<evidence type="ECO:0000256" key="2">
    <source>
        <dbReference type="ARBA" id="ARBA00022723"/>
    </source>
</evidence>